<evidence type="ECO:0000256" key="4">
    <source>
        <dbReference type="RuleBase" id="RU003719"/>
    </source>
</evidence>
<dbReference type="SUPFAM" id="SSF51735">
    <property type="entry name" value="NAD(P)-binding Rossmann-fold domains"/>
    <property type="match status" value="1"/>
</dbReference>
<dbReference type="GO" id="GO:0051287">
    <property type="term" value="F:NAD binding"/>
    <property type="evidence" value="ECO:0007669"/>
    <property type="project" value="InterPro"/>
</dbReference>
<accession>A0A662D613</accession>
<dbReference type="Pfam" id="PF02826">
    <property type="entry name" value="2-Hacid_dh_C"/>
    <property type="match status" value="1"/>
</dbReference>
<dbReference type="PANTHER" id="PTHR43761">
    <property type="entry name" value="D-ISOMER SPECIFIC 2-HYDROXYACID DEHYDROGENASE FAMILY PROTEIN (AFU_ORTHOLOGUE AFUA_1G13630)"/>
    <property type="match status" value="1"/>
</dbReference>
<evidence type="ECO:0000313" key="7">
    <source>
        <dbReference type="EMBL" id="RLE09589.1"/>
    </source>
</evidence>
<gene>
    <name evidence="7" type="ORF">DRJ04_09775</name>
</gene>
<dbReference type="SUPFAM" id="SSF52283">
    <property type="entry name" value="Formate/glycerate dehydrogenase catalytic domain-like"/>
    <property type="match status" value="1"/>
</dbReference>
<dbReference type="CDD" id="cd12171">
    <property type="entry name" value="2-Hacid_dh_10"/>
    <property type="match status" value="1"/>
</dbReference>
<dbReference type="Pfam" id="PF00389">
    <property type="entry name" value="2-Hacid_dh"/>
    <property type="match status" value="1"/>
</dbReference>
<evidence type="ECO:0000259" key="5">
    <source>
        <dbReference type="Pfam" id="PF00389"/>
    </source>
</evidence>
<dbReference type="AlphaFoldDB" id="A0A662D613"/>
<feature type="domain" description="D-isomer specific 2-hydroxyacid dehydrogenase NAD-binding" evidence="6">
    <location>
        <begin position="143"/>
        <end position="322"/>
    </location>
</feature>
<evidence type="ECO:0000259" key="6">
    <source>
        <dbReference type="Pfam" id="PF02826"/>
    </source>
</evidence>
<dbReference type="InterPro" id="IPR006140">
    <property type="entry name" value="D-isomer_DH_NAD-bd"/>
</dbReference>
<evidence type="ECO:0000256" key="1">
    <source>
        <dbReference type="ARBA" id="ARBA00005854"/>
    </source>
</evidence>
<dbReference type="Proteomes" id="UP000280417">
    <property type="component" value="Unassembled WGS sequence"/>
</dbReference>
<organism evidence="7 8">
    <name type="scientific">Aerophobetes bacterium</name>
    <dbReference type="NCBI Taxonomy" id="2030807"/>
    <lineage>
        <taxon>Bacteria</taxon>
        <taxon>Candidatus Aerophobota</taxon>
    </lineage>
</organism>
<evidence type="ECO:0000256" key="3">
    <source>
        <dbReference type="ARBA" id="ARBA00023027"/>
    </source>
</evidence>
<dbReference type="Gene3D" id="3.40.50.720">
    <property type="entry name" value="NAD(P)-binding Rossmann-like Domain"/>
    <property type="match status" value="2"/>
</dbReference>
<protein>
    <submittedName>
        <fullName evidence="7">Hydroxyacid dehydrogenase</fullName>
    </submittedName>
</protein>
<sequence>MVEGFFLNMGSLKRLKVAVIGDNFIKNELVENVMEERLKKYINLELCHGFLNWPDEPFVSGEEVQEYVGKEEQICKVAQDADIILTQLAPITSRVISSCKKLKLIACCRGGPVNVNVDFATKKRIPVLNTPGRNATACAEFTVGMILALLKNIIPAHCELKKGKWRGDFYRFDRCAEEIYNKKVGVIGFGEVGSKICRILLSFGAKVLVYDPYIKREKIRKSGALVVDLETLLKESHIVSINARLTPTSHRLIGEKELNLMMPGSYLINSARGKLLDYEALYRALKEGKLAGAALDTFDPEPPSPDSPLLRLDNVILTPHIAGSSREAALRGIKMLVCGIEKYLQGEIPKNCVNPQVFEPK</sequence>
<reference evidence="7 8" key="1">
    <citation type="submission" date="2018-06" db="EMBL/GenBank/DDBJ databases">
        <title>Extensive metabolic versatility and redundancy in microbially diverse, dynamic hydrothermal sediments.</title>
        <authorList>
            <person name="Dombrowski N."/>
            <person name="Teske A."/>
            <person name="Baker B.J."/>
        </authorList>
    </citation>
    <scope>NUCLEOTIDE SEQUENCE [LARGE SCALE GENOMIC DNA]</scope>
    <source>
        <strain evidence="7">B3_G15</strain>
    </source>
</reference>
<dbReference type="InterPro" id="IPR036291">
    <property type="entry name" value="NAD(P)-bd_dom_sf"/>
</dbReference>
<comment type="similarity">
    <text evidence="1 4">Belongs to the D-isomer specific 2-hydroxyacid dehydrogenase family.</text>
</comment>
<proteinExistence type="inferred from homology"/>
<evidence type="ECO:0000313" key="8">
    <source>
        <dbReference type="Proteomes" id="UP000280417"/>
    </source>
</evidence>
<feature type="domain" description="D-isomer specific 2-hydroxyacid dehydrogenase catalytic" evidence="5">
    <location>
        <begin position="70"/>
        <end position="354"/>
    </location>
</feature>
<dbReference type="InterPro" id="IPR006139">
    <property type="entry name" value="D-isomer_2_OHA_DH_cat_dom"/>
</dbReference>
<dbReference type="GO" id="GO:0016616">
    <property type="term" value="F:oxidoreductase activity, acting on the CH-OH group of donors, NAD or NADP as acceptor"/>
    <property type="evidence" value="ECO:0007669"/>
    <property type="project" value="InterPro"/>
</dbReference>
<dbReference type="FunFam" id="3.40.50.720:FF:000203">
    <property type="entry name" value="D-3-phosphoglycerate dehydrogenase (SerA)"/>
    <property type="match status" value="1"/>
</dbReference>
<comment type="caution">
    <text evidence="7">The sequence shown here is derived from an EMBL/GenBank/DDBJ whole genome shotgun (WGS) entry which is preliminary data.</text>
</comment>
<keyword evidence="3" id="KW-0520">NAD</keyword>
<name>A0A662D613_UNCAE</name>
<dbReference type="EMBL" id="QMQA01000360">
    <property type="protein sequence ID" value="RLE09589.1"/>
    <property type="molecule type" value="Genomic_DNA"/>
</dbReference>
<keyword evidence="2 4" id="KW-0560">Oxidoreductase</keyword>
<dbReference type="InterPro" id="IPR050418">
    <property type="entry name" value="D-iso_2-hydroxyacid_DH_PdxB"/>
</dbReference>
<evidence type="ECO:0000256" key="2">
    <source>
        <dbReference type="ARBA" id="ARBA00023002"/>
    </source>
</evidence>
<dbReference type="PANTHER" id="PTHR43761:SF1">
    <property type="entry name" value="D-ISOMER SPECIFIC 2-HYDROXYACID DEHYDROGENASE CATALYTIC DOMAIN-CONTAINING PROTEIN-RELATED"/>
    <property type="match status" value="1"/>
</dbReference>